<sequence length="89" mass="10277">MSLDLIIPFIPRTVQAPIKPVRLNVKKIDKDPKLSEDEEKPDLFKHSYTQLAKRELSNTNQDIDPDEKKNEADAESLDDDRPKHIDILV</sequence>
<reference evidence="2 3" key="1">
    <citation type="submission" date="2015-04" db="EMBL/GenBank/DDBJ databases">
        <title>Draft Genome Sequence of the Novel Agar-Digesting Marine Bacterium Q1.</title>
        <authorList>
            <person name="Li Y."/>
            <person name="Li D."/>
            <person name="Chen G."/>
            <person name="Du Z."/>
        </authorList>
    </citation>
    <scope>NUCLEOTIDE SEQUENCE [LARGE SCALE GENOMIC DNA]</scope>
    <source>
        <strain evidence="2 3">Q1</strain>
    </source>
</reference>
<keyword evidence="3" id="KW-1185">Reference proteome</keyword>
<name>A0A0J8H0L3_9ALTE</name>
<accession>A0A0J8H0L3</accession>
<dbReference type="AlphaFoldDB" id="A0A0J8H0L3"/>
<dbReference type="STRING" id="1513271.XM47_03160"/>
<evidence type="ECO:0000313" key="3">
    <source>
        <dbReference type="Proteomes" id="UP000037600"/>
    </source>
</evidence>
<gene>
    <name evidence="2" type="ORF">XM47_03160</name>
</gene>
<evidence type="ECO:0000256" key="1">
    <source>
        <dbReference type="SAM" id="MobiDB-lite"/>
    </source>
</evidence>
<feature type="region of interest" description="Disordered" evidence="1">
    <location>
        <begin position="29"/>
        <end position="89"/>
    </location>
</feature>
<proteinExistence type="predicted"/>
<organism evidence="2 3">
    <name type="scientific">Catenovulum maritimum</name>
    <dbReference type="NCBI Taxonomy" id="1513271"/>
    <lineage>
        <taxon>Bacteria</taxon>
        <taxon>Pseudomonadati</taxon>
        <taxon>Pseudomonadota</taxon>
        <taxon>Gammaproteobacteria</taxon>
        <taxon>Alteromonadales</taxon>
        <taxon>Alteromonadaceae</taxon>
        <taxon>Catenovulum</taxon>
    </lineage>
</organism>
<evidence type="ECO:0000313" key="2">
    <source>
        <dbReference type="EMBL" id="KMT66548.1"/>
    </source>
</evidence>
<dbReference type="EMBL" id="LAZL01000003">
    <property type="protein sequence ID" value="KMT66548.1"/>
    <property type="molecule type" value="Genomic_DNA"/>
</dbReference>
<dbReference type="Proteomes" id="UP000037600">
    <property type="component" value="Unassembled WGS sequence"/>
</dbReference>
<dbReference type="OrthoDB" id="6387246at2"/>
<comment type="caution">
    <text evidence="2">The sequence shown here is derived from an EMBL/GenBank/DDBJ whole genome shotgun (WGS) entry which is preliminary data.</text>
</comment>
<protein>
    <submittedName>
        <fullName evidence="2">Uncharacterized protein</fullName>
    </submittedName>
</protein>
<feature type="compositionally biased region" description="Basic and acidic residues" evidence="1">
    <location>
        <begin position="29"/>
        <end position="45"/>
    </location>
</feature>
<feature type="compositionally biased region" description="Basic and acidic residues" evidence="1">
    <location>
        <begin position="79"/>
        <end position="89"/>
    </location>
</feature>
<dbReference type="RefSeq" id="WP_048689536.1">
    <property type="nucleotide sequence ID" value="NZ_KQ130483.1"/>
</dbReference>